<accession>A0ABD2YK94</accession>
<evidence type="ECO:0000313" key="1">
    <source>
        <dbReference type="EMBL" id="KAL3506320.1"/>
    </source>
</evidence>
<gene>
    <name evidence="1" type="ORF">ACH5RR_031702</name>
</gene>
<comment type="caution">
    <text evidence="1">The sequence shown here is derived from an EMBL/GenBank/DDBJ whole genome shotgun (WGS) entry which is preliminary data.</text>
</comment>
<proteinExistence type="predicted"/>
<dbReference type="PANTHER" id="PTHR35630:SF1">
    <property type="entry name" value="LEGUMINOSIN GROUP486 SECRETED PEPTIDE"/>
    <property type="match status" value="1"/>
</dbReference>
<dbReference type="Proteomes" id="UP001630127">
    <property type="component" value="Unassembled WGS sequence"/>
</dbReference>
<dbReference type="EMBL" id="JBJUIK010000013">
    <property type="protein sequence ID" value="KAL3506320.1"/>
    <property type="molecule type" value="Genomic_DNA"/>
</dbReference>
<name>A0ABD2YK94_9GENT</name>
<dbReference type="AlphaFoldDB" id="A0ABD2YK94"/>
<keyword evidence="2" id="KW-1185">Reference proteome</keyword>
<reference evidence="1 2" key="1">
    <citation type="submission" date="2024-11" db="EMBL/GenBank/DDBJ databases">
        <title>A near-complete genome assembly of Cinchona calisaya.</title>
        <authorList>
            <person name="Lian D.C."/>
            <person name="Zhao X.W."/>
            <person name="Wei L."/>
        </authorList>
    </citation>
    <scope>NUCLEOTIDE SEQUENCE [LARGE SCALE GENOMIC DNA]</scope>
    <source>
        <tissue evidence="1">Nenye</tissue>
    </source>
</reference>
<sequence length="162" mass="18644">MQGFDPSTPPTSDLDVEPNPLPNIPHELIIDILTRVPMKSLVKFSQKSFAESSLVHFLAQVGNNAHPLIVDCKINGTEPVPVFNNKTIMHAGQDTYFPVWSEGPYKCSAIWKRHYASFEGYNGYRDGGQTYIIWRINKRGLFLGWDYYGKFKLKKTWKLRKH</sequence>
<dbReference type="PANTHER" id="PTHR35630">
    <property type="entry name" value="LEGUMINOSIN GROUP486 SECRETED PEPTIDE"/>
    <property type="match status" value="1"/>
</dbReference>
<evidence type="ECO:0008006" key="3">
    <source>
        <dbReference type="Google" id="ProtNLM"/>
    </source>
</evidence>
<organism evidence="1 2">
    <name type="scientific">Cinchona calisaya</name>
    <dbReference type="NCBI Taxonomy" id="153742"/>
    <lineage>
        <taxon>Eukaryota</taxon>
        <taxon>Viridiplantae</taxon>
        <taxon>Streptophyta</taxon>
        <taxon>Embryophyta</taxon>
        <taxon>Tracheophyta</taxon>
        <taxon>Spermatophyta</taxon>
        <taxon>Magnoliopsida</taxon>
        <taxon>eudicotyledons</taxon>
        <taxon>Gunneridae</taxon>
        <taxon>Pentapetalae</taxon>
        <taxon>asterids</taxon>
        <taxon>lamiids</taxon>
        <taxon>Gentianales</taxon>
        <taxon>Rubiaceae</taxon>
        <taxon>Cinchonoideae</taxon>
        <taxon>Cinchoneae</taxon>
        <taxon>Cinchona</taxon>
    </lineage>
</organism>
<protein>
    <recommendedName>
        <fullName evidence="3">F-box domain-containing protein</fullName>
    </recommendedName>
</protein>
<evidence type="ECO:0000313" key="2">
    <source>
        <dbReference type="Proteomes" id="UP001630127"/>
    </source>
</evidence>